<keyword evidence="4" id="KW-0479">Metal-binding</keyword>
<gene>
    <name evidence="9" type="ORF">SAMN03080617_03856</name>
</gene>
<dbReference type="AlphaFoldDB" id="A0A1G5ZHQ2"/>
<organism evidence="9 10">
    <name type="scientific">Algoriphagus alkaliphilus</name>
    <dbReference type="NCBI Taxonomy" id="279824"/>
    <lineage>
        <taxon>Bacteria</taxon>
        <taxon>Pseudomonadati</taxon>
        <taxon>Bacteroidota</taxon>
        <taxon>Cytophagia</taxon>
        <taxon>Cytophagales</taxon>
        <taxon>Cyclobacteriaceae</taxon>
        <taxon>Algoriphagus</taxon>
    </lineage>
</organism>
<sequence length="102" mass="11949">MNLLVTNSEVIKSLRKKHKVKKLYAFGSVLTPAFNEESDVDFVVEFERKSIDDFASNYFELKFALEDLSKRGVDLVEYSAIRNPYFKEEIDETRELIYGQKN</sequence>
<keyword evidence="10" id="KW-1185">Reference proteome</keyword>
<dbReference type="GO" id="GO:0046872">
    <property type="term" value="F:metal ion binding"/>
    <property type="evidence" value="ECO:0007669"/>
    <property type="project" value="UniProtKB-KW"/>
</dbReference>
<dbReference type="GO" id="GO:0005524">
    <property type="term" value="F:ATP binding"/>
    <property type="evidence" value="ECO:0007669"/>
    <property type="project" value="UniProtKB-KW"/>
</dbReference>
<keyword evidence="5" id="KW-0547">Nucleotide-binding</keyword>
<proteinExistence type="predicted"/>
<keyword evidence="6" id="KW-0067">ATP-binding</keyword>
<dbReference type="Proteomes" id="UP000198756">
    <property type="component" value="Unassembled WGS sequence"/>
</dbReference>
<dbReference type="EMBL" id="FMXE01000038">
    <property type="protein sequence ID" value="SDA94122.1"/>
    <property type="molecule type" value="Genomic_DNA"/>
</dbReference>
<reference evidence="10" key="1">
    <citation type="submission" date="2016-10" db="EMBL/GenBank/DDBJ databases">
        <authorList>
            <person name="Varghese N."/>
            <person name="Submissions S."/>
        </authorList>
    </citation>
    <scope>NUCLEOTIDE SEQUENCE [LARGE SCALE GENOMIC DNA]</scope>
    <source>
        <strain evidence="10">DSM 22703</strain>
    </source>
</reference>
<feature type="domain" description="Polymerase beta nucleotidyltransferase" evidence="8">
    <location>
        <begin position="10"/>
        <end position="101"/>
    </location>
</feature>
<dbReference type="PANTHER" id="PTHR33571">
    <property type="entry name" value="SSL8005 PROTEIN"/>
    <property type="match status" value="1"/>
</dbReference>
<dbReference type="OrthoDB" id="9793933at2"/>
<evidence type="ECO:0000256" key="6">
    <source>
        <dbReference type="ARBA" id="ARBA00022840"/>
    </source>
</evidence>
<dbReference type="InterPro" id="IPR043519">
    <property type="entry name" value="NT_sf"/>
</dbReference>
<evidence type="ECO:0000256" key="3">
    <source>
        <dbReference type="ARBA" id="ARBA00022695"/>
    </source>
</evidence>
<dbReference type="RefSeq" id="WP_092733791.1">
    <property type="nucleotide sequence ID" value="NZ_FMXE01000038.1"/>
</dbReference>
<dbReference type="InterPro" id="IPR052038">
    <property type="entry name" value="Type-VII_TA_antitoxin"/>
</dbReference>
<evidence type="ECO:0000256" key="4">
    <source>
        <dbReference type="ARBA" id="ARBA00022723"/>
    </source>
</evidence>
<keyword evidence="2" id="KW-0808">Transferase</keyword>
<dbReference type="PANTHER" id="PTHR33571:SF12">
    <property type="entry name" value="BSL3053 PROTEIN"/>
    <property type="match status" value="1"/>
</dbReference>
<dbReference type="InterPro" id="IPR041633">
    <property type="entry name" value="Polbeta"/>
</dbReference>
<evidence type="ECO:0000256" key="1">
    <source>
        <dbReference type="ARBA" id="ARBA00001946"/>
    </source>
</evidence>
<evidence type="ECO:0000313" key="10">
    <source>
        <dbReference type="Proteomes" id="UP000198756"/>
    </source>
</evidence>
<dbReference type="Gene3D" id="3.30.460.10">
    <property type="entry name" value="Beta Polymerase, domain 2"/>
    <property type="match status" value="1"/>
</dbReference>
<evidence type="ECO:0000256" key="7">
    <source>
        <dbReference type="ARBA" id="ARBA00022842"/>
    </source>
</evidence>
<dbReference type="Pfam" id="PF18765">
    <property type="entry name" value="Polbeta"/>
    <property type="match status" value="1"/>
</dbReference>
<name>A0A1G5ZHQ2_9BACT</name>
<dbReference type="SUPFAM" id="SSF81301">
    <property type="entry name" value="Nucleotidyltransferase"/>
    <property type="match status" value="1"/>
</dbReference>
<evidence type="ECO:0000259" key="8">
    <source>
        <dbReference type="Pfam" id="PF18765"/>
    </source>
</evidence>
<evidence type="ECO:0000313" key="9">
    <source>
        <dbReference type="EMBL" id="SDA94122.1"/>
    </source>
</evidence>
<keyword evidence="3" id="KW-0548">Nucleotidyltransferase</keyword>
<protein>
    <recommendedName>
        <fullName evidence="8">Polymerase beta nucleotidyltransferase domain-containing protein</fullName>
    </recommendedName>
</protein>
<keyword evidence="7" id="KW-0460">Magnesium</keyword>
<comment type="cofactor">
    <cofactor evidence="1">
        <name>Mg(2+)</name>
        <dbReference type="ChEBI" id="CHEBI:18420"/>
    </cofactor>
</comment>
<dbReference type="GO" id="GO:0016779">
    <property type="term" value="F:nucleotidyltransferase activity"/>
    <property type="evidence" value="ECO:0007669"/>
    <property type="project" value="UniProtKB-KW"/>
</dbReference>
<accession>A0A1G5ZHQ2</accession>
<evidence type="ECO:0000256" key="5">
    <source>
        <dbReference type="ARBA" id="ARBA00022741"/>
    </source>
</evidence>
<dbReference type="CDD" id="cd05403">
    <property type="entry name" value="NT_KNTase_like"/>
    <property type="match status" value="1"/>
</dbReference>
<evidence type="ECO:0000256" key="2">
    <source>
        <dbReference type="ARBA" id="ARBA00022679"/>
    </source>
</evidence>
<dbReference type="STRING" id="279824.SAMN03080617_03856"/>